<evidence type="ECO:0000313" key="6">
    <source>
        <dbReference type="Proteomes" id="UP000596929"/>
    </source>
</evidence>
<keyword evidence="5" id="KW-0560">Oxidoreductase</keyword>
<evidence type="ECO:0000256" key="2">
    <source>
        <dbReference type="ARBA" id="ARBA00022840"/>
    </source>
</evidence>
<gene>
    <name evidence="5" type="primary">nrdD</name>
    <name evidence="5" type="ORF">H8S20_13720</name>
</gene>
<dbReference type="EMBL" id="JACOOO010000031">
    <property type="protein sequence ID" value="MBC5629936.1"/>
    <property type="molecule type" value="Genomic_DNA"/>
</dbReference>
<dbReference type="Pfam" id="PF03477">
    <property type="entry name" value="ATP-cone"/>
    <property type="match status" value="1"/>
</dbReference>
<keyword evidence="1 3" id="KW-0547">Nucleotide-binding</keyword>
<dbReference type="PROSITE" id="PS51161">
    <property type="entry name" value="ATP_CONE"/>
    <property type="match status" value="1"/>
</dbReference>
<evidence type="ECO:0000259" key="4">
    <source>
        <dbReference type="PROSITE" id="PS51161"/>
    </source>
</evidence>
<dbReference type="NCBIfam" id="TIGR02487">
    <property type="entry name" value="NrdD"/>
    <property type="match status" value="1"/>
</dbReference>
<dbReference type="PANTHER" id="PTHR21075:SF0">
    <property type="entry name" value="ANAEROBIC RIBONUCLEOSIDE-TRIPHOSPHATE REDUCTASE"/>
    <property type="match status" value="1"/>
</dbReference>
<accession>A0ABR7DEU9</accession>
<dbReference type="GO" id="GO:0008998">
    <property type="term" value="F:ribonucleoside-triphosphate reductase (thioredoxin) activity"/>
    <property type="evidence" value="ECO:0007669"/>
    <property type="project" value="UniProtKB-EC"/>
</dbReference>
<dbReference type="PANTHER" id="PTHR21075">
    <property type="entry name" value="ANAEROBIC RIBONUCLEOSIDE-TRIPHOSPHATE REDUCTASE"/>
    <property type="match status" value="1"/>
</dbReference>
<reference evidence="5 6" key="1">
    <citation type="submission" date="2020-08" db="EMBL/GenBank/DDBJ databases">
        <title>Genome public.</title>
        <authorList>
            <person name="Liu C."/>
            <person name="Sun Q."/>
        </authorList>
    </citation>
    <scope>NUCLEOTIDE SEQUENCE [LARGE SCALE GENOMIC DNA]</scope>
    <source>
        <strain evidence="5 6">NSJ-6</strain>
    </source>
</reference>
<sequence length="705" mass="80180">MLYVVKRDGREVRFNSEKIANAIKKAAKEIEYNFKESQVLEIVHKVINYIEMTGKEKVSVEEVQNLVEKALKDSGHERIQKVYSTYRIERTRVREIKSDLMKAINKIGVETDRDNANVGNNFSSKLLRIASESNKWHNLSNMPKHLAKAHENGELYFHDLDSYNLTINCLHIPTKEILERGFNTGYGTISPPKRIETAAELSCILLQSSQNDMFGGQSHPDFDNDISVFVEPTRQEVRKELEELGIDGERLDELVEKKLNKRIHQAMQGIVFNLNTMHSRAGSQVPFSSINLGIPYTRDAALVCEAFLEEYEKGLGKGEQPIFPNIIFRVKEGINREAEDPYHYLYQLACRVASKRMNPTFMNIDADFNKEFYDKGYMPATMGCRTYLMKNINGEPGCKGRGNIAPVTVNLPRIAIESGKSTDKFFEILQQRLSLAKEALLNRYGVLKNLKVKDLPFVAGQGLLKGSEGLKEGDSIEPILKQGTWGIGFIGLAEALIALTGKHHGESEEARELGLKIVGFIRQYTDRLVEETNLNWSCYATPAEGLSGKFIKNDKKIYGLIKDVTDKEYYTNSYHIPVKYPISIKDKIDIEAPYHKLCNAGHISYIEVDDRPSPETIMDILNYAYRETNISYIGINFHIRYCKECGNYLLSHEVLCPNCKSNNIQGISRVTGYLSLDERFGPGKYEERRDRISHSSGSKSNYEII</sequence>
<name>A0ABR7DEU9_9CLOT</name>
<protein>
    <submittedName>
        <fullName evidence="5">Anaerobic ribonucleoside-triphosphate reductase</fullName>
        <ecNumber evidence="5">1.17.4.2</ecNumber>
    </submittedName>
</protein>
<feature type="domain" description="ATP-cone" evidence="4">
    <location>
        <begin position="2"/>
        <end position="94"/>
    </location>
</feature>
<dbReference type="SUPFAM" id="SSF51998">
    <property type="entry name" value="PFL-like glycyl radical enzymes"/>
    <property type="match status" value="1"/>
</dbReference>
<dbReference type="CDD" id="cd01675">
    <property type="entry name" value="RNR_III"/>
    <property type="match status" value="1"/>
</dbReference>
<evidence type="ECO:0000256" key="1">
    <source>
        <dbReference type="ARBA" id="ARBA00022741"/>
    </source>
</evidence>
<evidence type="ECO:0000313" key="5">
    <source>
        <dbReference type="EMBL" id="MBC5629936.1"/>
    </source>
</evidence>
<dbReference type="InterPro" id="IPR005144">
    <property type="entry name" value="ATP-cone_dom"/>
</dbReference>
<proteinExistence type="predicted"/>
<dbReference type="EC" id="1.17.4.2" evidence="5"/>
<keyword evidence="6" id="KW-1185">Reference proteome</keyword>
<keyword evidence="2 3" id="KW-0067">ATP-binding</keyword>
<dbReference type="Proteomes" id="UP000596929">
    <property type="component" value="Unassembled WGS sequence"/>
</dbReference>
<dbReference type="InterPro" id="IPR012833">
    <property type="entry name" value="NrdD"/>
</dbReference>
<comment type="caution">
    <text evidence="5">The sequence shown here is derived from an EMBL/GenBank/DDBJ whole genome shotgun (WGS) entry which is preliminary data.</text>
</comment>
<dbReference type="Pfam" id="PF13597">
    <property type="entry name" value="NRDD"/>
    <property type="match status" value="1"/>
</dbReference>
<evidence type="ECO:0000256" key="3">
    <source>
        <dbReference type="PROSITE-ProRule" id="PRU00492"/>
    </source>
</evidence>
<organism evidence="5 6">
    <name type="scientific">Clostridium hominis</name>
    <dbReference type="NCBI Taxonomy" id="2763036"/>
    <lineage>
        <taxon>Bacteria</taxon>
        <taxon>Bacillati</taxon>
        <taxon>Bacillota</taxon>
        <taxon>Clostridia</taxon>
        <taxon>Eubacteriales</taxon>
        <taxon>Clostridiaceae</taxon>
        <taxon>Clostridium</taxon>
    </lineage>
</organism>
<dbReference type="Gene3D" id="3.20.70.20">
    <property type="match status" value="1"/>
</dbReference>
<dbReference type="RefSeq" id="WP_186860475.1">
    <property type="nucleotide sequence ID" value="NZ_JACOOO010000031.1"/>
</dbReference>